<dbReference type="PRINTS" id="PR01374">
    <property type="entry name" value="TONBPROTEIN"/>
</dbReference>
<dbReference type="NCBIfam" id="TIGR01352">
    <property type="entry name" value="tonB_Cterm"/>
    <property type="match status" value="1"/>
</dbReference>
<keyword evidence="8" id="KW-1133">Transmembrane helix</keyword>
<keyword evidence="6" id="KW-0812">Transmembrane</keyword>
<proteinExistence type="inferred from homology"/>
<evidence type="ECO:0000256" key="9">
    <source>
        <dbReference type="ARBA" id="ARBA00023136"/>
    </source>
</evidence>
<sequence>MILDSKKTVAGVVLAHAAAFYLLAQAQRPQAPQEPIFMQAVPLAMGEVAPEPKPEPQKAQPKIKQKIKEVRQTVRQKVQERKVRAPSVQQEATPERSATMEVAAAKATQTEEVADRSSKTANDSAAAPSSGGQEGQSRQAEPVVSEPSFHANYLSNPKPPYPPASAALGEYGTVLLRVRVNAAGLTEQVEITKSSGYARLDASAERTVQRWRFVPAKRGDVAVAGTVIVPIKFLKPNT</sequence>
<feature type="chain" id="PRO_5043414332" description="Protein TonB" evidence="12">
    <location>
        <begin position="27"/>
        <end position="238"/>
    </location>
</feature>
<evidence type="ECO:0000256" key="4">
    <source>
        <dbReference type="ARBA" id="ARBA00022475"/>
    </source>
</evidence>
<evidence type="ECO:0000256" key="3">
    <source>
        <dbReference type="ARBA" id="ARBA00022448"/>
    </source>
</evidence>
<evidence type="ECO:0000256" key="7">
    <source>
        <dbReference type="ARBA" id="ARBA00022927"/>
    </source>
</evidence>
<evidence type="ECO:0000313" key="14">
    <source>
        <dbReference type="EMBL" id="XBM00113.1"/>
    </source>
</evidence>
<organism evidence="14">
    <name type="scientific">Chitinibacter mangrovi</name>
    <dbReference type="NCBI Taxonomy" id="3153927"/>
    <lineage>
        <taxon>Bacteria</taxon>
        <taxon>Pseudomonadati</taxon>
        <taxon>Pseudomonadota</taxon>
        <taxon>Betaproteobacteria</taxon>
        <taxon>Neisseriales</taxon>
        <taxon>Chitinibacteraceae</taxon>
        <taxon>Chitinibacter</taxon>
    </lineage>
</organism>
<dbReference type="PANTHER" id="PTHR33446">
    <property type="entry name" value="PROTEIN TONB-RELATED"/>
    <property type="match status" value="1"/>
</dbReference>
<gene>
    <name evidence="14" type="ORF">ABHF33_13755</name>
</gene>
<feature type="region of interest" description="Disordered" evidence="11">
    <location>
        <begin position="48"/>
        <end position="157"/>
    </location>
</feature>
<evidence type="ECO:0000256" key="2">
    <source>
        <dbReference type="ARBA" id="ARBA00006555"/>
    </source>
</evidence>
<dbReference type="EMBL" id="CP157355">
    <property type="protein sequence ID" value="XBM00113.1"/>
    <property type="molecule type" value="Genomic_DNA"/>
</dbReference>
<dbReference type="GO" id="GO:0015031">
    <property type="term" value="P:protein transport"/>
    <property type="evidence" value="ECO:0007669"/>
    <property type="project" value="UniProtKB-UniRule"/>
</dbReference>
<reference evidence="14" key="1">
    <citation type="submission" date="2024-05" db="EMBL/GenBank/DDBJ databases">
        <authorList>
            <person name="Yang L."/>
            <person name="Pan L."/>
        </authorList>
    </citation>
    <scope>NUCLEOTIDE SEQUENCE</scope>
    <source>
        <strain evidence="14">FCG-7</strain>
    </source>
</reference>
<evidence type="ECO:0000256" key="10">
    <source>
        <dbReference type="RuleBase" id="RU362123"/>
    </source>
</evidence>
<dbReference type="PANTHER" id="PTHR33446:SF2">
    <property type="entry name" value="PROTEIN TONB"/>
    <property type="match status" value="1"/>
</dbReference>
<keyword evidence="12" id="KW-0732">Signal</keyword>
<dbReference type="SUPFAM" id="SSF74653">
    <property type="entry name" value="TolA/TonB C-terminal domain"/>
    <property type="match status" value="1"/>
</dbReference>
<keyword evidence="5 10" id="KW-0997">Cell inner membrane</keyword>
<dbReference type="GO" id="GO:0015891">
    <property type="term" value="P:siderophore transport"/>
    <property type="evidence" value="ECO:0007669"/>
    <property type="project" value="InterPro"/>
</dbReference>
<comment type="subcellular location">
    <subcellularLocation>
        <location evidence="1 10">Cell inner membrane</location>
        <topology evidence="1 10">Single-pass membrane protein</topology>
        <orientation evidence="1 10">Periplasmic side</orientation>
    </subcellularLocation>
</comment>
<protein>
    <recommendedName>
        <fullName evidence="10">Protein TonB</fullName>
    </recommendedName>
</protein>
<name>A0AAU7F8R7_9NEIS</name>
<keyword evidence="4 10" id="KW-1003">Cell membrane</keyword>
<keyword evidence="9" id="KW-0472">Membrane</keyword>
<evidence type="ECO:0000256" key="6">
    <source>
        <dbReference type="ARBA" id="ARBA00022692"/>
    </source>
</evidence>
<keyword evidence="3 10" id="KW-0813">Transport</keyword>
<dbReference type="Pfam" id="PF03544">
    <property type="entry name" value="TonB_C"/>
    <property type="match status" value="1"/>
</dbReference>
<evidence type="ECO:0000256" key="5">
    <source>
        <dbReference type="ARBA" id="ARBA00022519"/>
    </source>
</evidence>
<dbReference type="InterPro" id="IPR006260">
    <property type="entry name" value="TonB/TolA_C"/>
</dbReference>
<dbReference type="GO" id="GO:0098797">
    <property type="term" value="C:plasma membrane protein complex"/>
    <property type="evidence" value="ECO:0007669"/>
    <property type="project" value="TreeGrafter"/>
</dbReference>
<evidence type="ECO:0000256" key="11">
    <source>
        <dbReference type="SAM" id="MobiDB-lite"/>
    </source>
</evidence>
<dbReference type="InterPro" id="IPR051045">
    <property type="entry name" value="TonB-dependent_transducer"/>
</dbReference>
<evidence type="ECO:0000256" key="12">
    <source>
        <dbReference type="SAM" id="SignalP"/>
    </source>
</evidence>
<evidence type="ECO:0000256" key="1">
    <source>
        <dbReference type="ARBA" id="ARBA00004383"/>
    </source>
</evidence>
<dbReference type="InterPro" id="IPR037682">
    <property type="entry name" value="TonB_C"/>
</dbReference>
<dbReference type="AlphaFoldDB" id="A0AAU7F8R7"/>
<dbReference type="InterPro" id="IPR003538">
    <property type="entry name" value="TonB"/>
</dbReference>
<evidence type="ECO:0000259" key="13">
    <source>
        <dbReference type="PROSITE" id="PS52015"/>
    </source>
</evidence>
<comment type="similarity">
    <text evidence="2 10">Belongs to the TonB family.</text>
</comment>
<dbReference type="KEGG" id="cmav:ABHF33_13755"/>
<evidence type="ECO:0000256" key="8">
    <source>
        <dbReference type="ARBA" id="ARBA00022989"/>
    </source>
</evidence>
<dbReference type="PROSITE" id="PS52015">
    <property type="entry name" value="TONB_CTD"/>
    <property type="match status" value="1"/>
</dbReference>
<feature type="signal peptide" evidence="12">
    <location>
        <begin position="1"/>
        <end position="26"/>
    </location>
</feature>
<comment type="function">
    <text evidence="10">Interacts with outer membrane receptor proteins that carry out high-affinity binding and energy dependent uptake into the periplasmic space of specific substrates. It could act to transduce energy from the cytoplasmic membrane to specific energy-requiring processes in the outer membrane, resulting in the release into the periplasm of ligands bound by these outer membrane proteins.</text>
</comment>
<feature type="compositionally biased region" description="Basic and acidic residues" evidence="11">
    <location>
        <begin position="66"/>
        <end position="83"/>
    </location>
</feature>
<dbReference type="GO" id="GO:0030288">
    <property type="term" value="C:outer membrane-bounded periplasmic space"/>
    <property type="evidence" value="ECO:0007669"/>
    <property type="project" value="InterPro"/>
</dbReference>
<keyword evidence="10" id="KW-0735">Signal-anchor</keyword>
<dbReference type="GO" id="GO:0055085">
    <property type="term" value="P:transmembrane transport"/>
    <property type="evidence" value="ECO:0007669"/>
    <property type="project" value="InterPro"/>
</dbReference>
<keyword evidence="7 10" id="KW-0653">Protein transport</keyword>
<dbReference type="GO" id="GO:0031992">
    <property type="term" value="F:energy transducer activity"/>
    <property type="evidence" value="ECO:0007669"/>
    <property type="project" value="InterPro"/>
</dbReference>
<dbReference type="RefSeq" id="WP_348944479.1">
    <property type="nucleotide sequence ID" value="NZ_CP157355.1"/>
</dbReference>
<feature type="domain" description="TonB C-terminal" evidence="13">
    <location>
        <begin position="146"/>
        <end position="238"/>
    </location>
</feature>
<dbReference type="Gene3D" id="3.30.1150.10">
    <property type="match status" value="1"/>
</dbReference>
<accession>A0AAU7F8R7</accession>